<keyword evidence="1" id="KW-0472">Membrane</keyword>
<gene>
    <name evidence="2" type="ORF">K6K41_15300</name>
</gene>
<keyword evidence="1" id="KW-1133">Transmembrane helix</keyword>
<feature type="transmembrane region" description="Helical" evidence="1">
    <location>
        <begin position="56"/>
        <end position="78"/>
    </location>
</feature>
<feature type="transmembrane region" description="Helical" evidence="1">
    <location>
        <begin position="110"/>
        <end position="132"/>
    </location>
</feature>
<dbReference type="EMBL" id="CP081869">
    <property type="protein sequence ID" value="QZO02400.1"/>
    <property type="molecule type" value="Genomic_DNA"/>
</dbReference>
<dbReference type="AlphaFoldDB" id="A0A9E6RE83"/>
<name>A0A9E6RE83_9HYPH</name>
<evidence type="ECO:0000256" key="1">
    <source>
        <dbReference type="SAM" id="Phobius"/>
    </source>
</evidence>
<dbReference type="KEGG" id="cmet:K6K41_15300"/>
<keyword evidence="1" id="KW-0812">Transmembrane</keyword>
<reference evidence="2" key="1">
    <citation type="submission" date="2021-08" db="EMBL/GenBank/DDBJ databases">
        <authorList>
            <person name="Zhang H."/>
            <person name="Xu M."/>
            <person name="Yu Z."/>
            <person name="Yang L."/>
            <person name="Cai Y."/>
        </authorList>
    </citation>
    <scope>NUCLEOTIDE SEQUENCE</scope>
    <source>
        <strain evidence="2">CHL1</strain>
    </source>
</reference>
<sequence>MLARLAARLIFAPLGFCCGVVAGFVLLALVSAEHFDAMSLFPEDVMILGYDLSVNALTVMLLFAPLMGAPAIVAVLIAEMFSIRSWIYHAAAGAGAALMPWSLAPTSFEGPAFTAPEILAAGFVGGLTHWLIAGRRSGLGDLETAAADSGDKRG</sequence>
<proteinExistence type="predicted"/>
<feature type="transmembrane region" description="Helical" evidence="1">
    <location>
        <begin position="85"/>
        <end position="104"/>
    </location>
</feature>
<protein>
    <submittedName>
        <fullName evidence="2">Uncharacterized protein</fullName>
    </submittedName>
</protein>
<organism evidence="2 3">
    <name type="scientific">Chenggangzhangella methanolivorans</name>
    <dbReference type="NCBI Taxonomy" id="1437009"/>
    <lineage>
        <taxon>Bacteria</taxon>
        <taxon>Pseudomonadati</taxon>
        <taxon>Pseudomonadota</taxon>
        <taxon>Alphaproteobacteria</taxon>
        <taxon>Hyphomicrobiales</taxon>
        <taxon>Methylopilaceae</taxon>
        <taxon>Chenggangzhangella</taxon>
    </lineage>
</organism>
<evidence type="ECO:0000313" key="3">
    <source>
        <dbReference type="Proteomes" id="UP000825701"/>
    </source>
</evidence>
<accession>A0A9E6RE83</accession>
<evidence type="ECO:0000313" key="2">
    <source>
        <dbReference type="EMBL" id="QZO02400.1"/>
    </source>
</evidence>
<keyword evidence="3" id="KW-1185">Reference proteome</keyword>
<dbReference type="Proteomes" id="UP000825701">
    <property type="component" value="Chromosome"/>
</dbReference>